<sequence>MIAACRRTLCWLVHRCDCSERFMQSLLVESPPGQVIGRVQQE</sequence>
<proteinExistence type="predicted"/>
<dbReference type="AlphaFoldDB" id="A0A3P7L232"/>
<evidence type="ECO:0000313" key="1">
    <source>
        <dbReference type="EMBL" id="VDN10824.1"/>
    </source>
</evidence>
<gene>
    <name evidence="1" type="ORF">DILT_LOCUS6655</name>
</gene>
<protein>
    <submittedName>
        <fullName evidence="1">Uncharacterized protein</fullName>
    </submittedName>
</protein>
<evidence type="ECO:0000313" key="2">
    <source>
        <dbReference type="Proteomes" id="UP000281553"/>
    </source>
</evidence>
<accession>A0A3P7L232</accession>
<dbReference type="EMBL" id="UYRU01050068">
    <property type="protein sequence ID" value="VDN10824.1"/>
    <property type="molecule type" value="Genomic_DNA"/>
</dbReference>
<name>A0A3P7L232_DIBLA</name>
<keyword evidence="2" id="KW-1185">Reference proteome</keyword>
<dbReference type="Proteomes" id="UP000281553">
    <property type="component" value="Unassembled WGS sequence"/>
</dbReference>
<reference evidence="1 2" key="1">
    <citation type="submission" date="2018-11" db="EMBL/GenBank/DDBJ databases">
        <authorList>
            <consortium name="Pathogen Informatics"/>
        </authorList>
    </citation>
    <scope>NUCLEOTIDE SEQUENCE [LARGE SCALE GENOMIC DNA]</scope>
</reference>
<organism evidence="1 2">
    <name type="scientific">Dibothriocephalus latus</name>
    <name type="common">Fish tapeworm</name>
    <name type="synonym">Diphyllobothrium latum</name>
    <dbReference type="NCBI Taxonomy" id="60516"/>
    <lineage>
        <taxon>Eukaryota</taxon>
        <taxon>Metazoa</taxon>
        <taxon>Spiralia</taxon>
        <taxon>Lophotrochozoa</taxon>
        <taxon>Platyhelminthes</taxon>
        <taxon>Cestoda</taxon>
        <taxon>Eucestoda</taxon>
        <taxon>Diphyllobothriidea</taxon>
        <taxon>Diphyllobothriidae</taxon>
        <taxon>Dibothriocephalus</taxon>
    </lineage>
</organism>
<dbReference type="OrthoDB" id="191150at2759"/>